<dbReference type="PANTHER" id="PTHR43317:SF1">
    <property type="entry name" value="THERMOSPERMINE SYNTHASE ACAULIS5"/>
    <property type="match status" value="1"/>
</dbReference>
<dbReference type="OrthoDB" id="9761985at2"/>
<proteinExistence type="predicted"/>
<dbReference type="InterPro" id="IPR029063">
    <property type="entry name" value="SAM-dependent_MTases_sf"/>
</dbReference>
<organism evidence="2 3">
    <name type="scientific">Marinomonas balearica</name>
    <dbReference type="NCBI Taxonomy" id="491947"/>
    <lineage>
        <taxon>Bacteria</taxon>
        <taxon>Pseudomonadati</taxon>
        <taxon>Pseudomonadota</taxon>
        <taxon>Gammaproteobacteria</taxon>
        <taxon>Oceanospirillales</taxon>
        <taxon>Oceanospirillaceae</taxon>
        <taxon>Marinomonas</taxon>
    </lineage>
</organism>
<reference evidence="2 3" key="1">
    <citation type="submission" date="2019-03" db="EMBL/GenBank/DDBJ databases">
        <title>Genomic Encyclopedia of Type Strains, Phase III (KMG-III): the genomes of soil and plant-associated and newly described type strains.</title>
        <authorList>
            <person name="Whitman W."/>
        </authorList>
    </citation>
    <scope>NUCLEOTIDE SEQUENCE [LARGE SCALE GENOMIC DNA]</scope>
    <source>
        <strain evidence="2 3">CECT 7378</strain>
    </source>
</reference>
<dbReference type="CDD" id="cd02440">
    <property type="entry name" value="AdoMet_MTases"/>
    <property type="match status" value="1"/>
</dbReference>
<dbReference type="PANTHER" id="PTHR43317">
    <property type="entry name" value="THERMOSPERMINE SYNTHASE ACAULIS5"/>
    <property type="match status" value="1"/>
</dbReference>
<dbReference type="RefSeq" id="WP_133504338.1">
    <property type="nucleotide sequence ID" value="NZ_SNXC01000013.1"/>
</dbReference>
<sequence>MSVLFKDSDHFGEISVFDDGKYRVLSFAKGDEQSRMQIAAPHILQHEYTQAMMISLLFTPQPKRICLLGLGGGSLLNALYHAVPKINITAIELREKVIDAANRFFKLPMGKRVEIINADAEEFLTEHKFRKFDILFTDIYHKEGIDAKALTHAFVLSSAKAIKEKGTLVINCWDDQIDNQELVQDLKNEFQQIVGIDTGSGNWIIVATNSSVELNNKQTKFEANKLSNKLEIPLSKWASRIKHIK</sequence>
<keyword evidence="3" id="KW-1185">Reference proteome</keyword>
<evidence type="ECO:0000313" key="3">
    <source>
        <dbReference type="Proteomes" id="UP000294656"/>
    </source>
</evidence>
<keyword evidence="1" id="KW-0620">Polyamine biosynthesis</keyword>
<dbReference type="GO" id="GO:0006596">
    <property type="term" value="P:polyamine biosynthetic process"/>
    <property type="evidence" value="ECO:0007669"/>
    <property type="project" value="UniProtKB-KW"/>
</dbReference>
<comment type="caution">
    <text evidence="2">The sequence shown here is derived from an EMBL/GenBank/DDBJ whole genome shotgun (WGS) entry which is preliminary data.</text>
</comment>
<dbReference type="AlphaFoldDB" id="A0A4R6M856"/>
<protein>
    <submittedName>
        <fullName evidence="2">Spermidine synthase</fullName>
    </submittedName>
</protein>
<accession>A0A4R6M856</accession>
<dbReference type="SUPFAM" id="SSF53335">
    <property type="entry name" value="S-adenosyl-L-methionine-dependent methyltransferases"/>
    <property type="match status" value="1"/>
</dbReference>
<dbReference type="Proteomes" id="UP000294656">
    <property type="component" value="Unassembled WGS sequence"/>
</dbReference>
<dbReference type="EMBL" id="SNXC01000013">
    <property type="protein sequence ID" value="TDO96840.1"/>
    <property type="molecule type" value="Genomic_DNA"/>
</dbReference>
<gene>
    <name evidence="2" type="ORF">DFP79_2609</name>
</gene>
<dbReference type="NCBIfam" id="NF037959">
    <property type="entry name" value="MFS_SpdSyn"/>
    <property type="match status" value="1"/>
</dbReference>
<dbReference type="Gene3D" id="3.40.50.150">
    <property type="entry name" value="Vaccinia Virus protein VP39"/>
    <property type="match status" value="1"/>
</dbReference>
<evidence type="ECO:0000256" key="1">
    <source>
        <dbReference type="ARBA" id="ARBA00023115"/>
    </source>
</evidence>
<evidence type="ECO:0000313" key="2">
    <source>
        <dbReference type="EMBL" id="TDO96840.1"/>
    </source>
</evidence>
<name>A0A4R6M856_9GAMM</name>
<dbReference type="Pfam" id="PF01564">
    <property type="entry name" value="Spermine_synth"/>
    <property type="match status" value="1"/>
</dbReference>